<keyword evidence="4 6" id="KW-0648">Protein biosynthesis</keyword>
<dbReference type="PANTHER" id="PTHR20982">
    <property type="entry name" value="RIBOSOME RECYCLING FACTOR"/>
    <property type="match status" value="1"/>
</dbReference>
<dbReference type="GO" id="GO:0005829">
    <property type="term" value="C:cytosol"/>
    <property type="evidence" value="ECO:0007669"/>
    <property type="project" value="GOC"/>
</dbReference>
<reference evidence="8 9" key="1">
    <citation type="journal article" date="2018" name="Microbiome">
        <title>Fine metagenomic profile of the Mediterranean stratified and mixed water columns revealed by assembly and recruitment.</title>
        <authorList>
            <person name="Haro-Moreno J.M."/>
            <person name="Lopez-Perez M."/>
            <person name="De La Torre J.R."/>
            <person name="Picazo A."/>
            <person name="Camacho A."/>
            <person name="Rodriguez-Valera F."/>
        </authorList>
    </citation>
    <scope>NUCLEOTIDE SEQUENCE [LARGE SCALE GENOMIC DNA]</scope>
    <source>
        <strain evidence="8">MED-G57</strain>
    </source>
</reference>
<evidence type="ECO:0000256" key="4">
    <source>
        <dbReference type="ARBA" id="ARBA00022917"/>
    </source>
</evidence>
<dbReference type="EMBL" id="QOQD01000024">
    <property type="protein sequence ID" value="RCL71624.1"/>
    <property type="molecule type" value="Genomic_DNA"/>
</dbReference>
<dbReference type="CDD" id="cd00520">
    <property type="entry name" value="RRF"/>
    <property type="match status" value="1"/>
</dbReference>
<keyword evidence="3 6" id="KW-0963">Cytoplasm</keyword>
<evidence type="ECO:0000256" key="6">
    <source>
        <dbReference type="HAMAP-Rule" id="MF_00040"/>
    </source>
</evidence>
<organism evidence="8 9">
    <name type="scientific">PS1 clade bacterium</name>
    <dbReference type="NCBI Taxonomy" id="2175152"/>
    <lineage>
        <taxon>Bacteria</taxon>
        <taxon>Pseudomonadati</taxon>
        <taxon>Pseudomonadota</taxon>
        <taxon>Alphaproteobacteria</taxon>
        <taxon>PS1 clade</taxon>
    </lineage>
</organism>
<accession>A0A368DIZ8</accession>
<dbReference type="HAMAP" id="MF_00040">
    <property type="entry name" value="RRF"/>
    <property type="match status" value="1"/>
</dbReference>
<dbReference type="Gene3D" id="1.10.132.20">
    <property type="entry name" value="Ribosome-recycling factor"/>
    <property type="match status" value="1"/>
</dbReference>
<evidence type="ECO:0000256" key="5">
    <source>
        <dbReference type="ARBA" id="ARBA00025050"/>
    </source>
</evidence>
<comment type="subcellular location">
    <subcellularLocation>
        <location evidence="1 6">Cytoplasm</location>
    </subcellularLocation>
</comment>
<dbReference type="FunFam" id="3.30.1360.40:FF:000001">
    <property type="entry name" value="Ribosome-recycling factor"/>
    <property type="match status" value="1"/>
</dbReference>
<evidence type="ECO:0000256" key="3">
    <source>
        <dbReference type="ARBA" id="ARBA00022490"/>
    </source>
</evidence>
<proteinExistence type="inferred from homology"/>
<comment type="caution">
    <text evidence="8">The sequence shown here is derived from an EMBL/GenBank/DDBJ whole genome shotgun (WGS) entry which is preliminary data.</text>
</comment>
<evidence type="ECO:0000313" key="8">
    <source>
        <dbReference type="EMBL" id="RCL71624.1"/>
    </source>
</evidence>
<dbReference type="GO" id="GO:0043023">
    <property type="term" value="F:ribosomal large subunit binding"/>
    <property type="evidence" value="ECO:0007669"/>
    <property type="project" value="TreeGrafter"/>
</dbReference>
<dbReference type="AlphaFoldDB" id="A0A368DIZ8"/>
<evidence type="ECO:0000259" key="7">
    <source>
        <dbReference type="Pfam" id="PF01765"/>
    </source>
</evidence>
<dbReference type="InterPro" id="IPR023584">
    <property type="entry name" value="Ribosome_recyc_fac_dom"/>
</dbReference>
<sequence>MENIFNIRDLSKRMDGAVSALKNEFSGLRTGRASASLLDPISVDVYGSKMPLNQLGTVSVPDARTIAIQVWDKSQVDIVDKSIRESDLGLNPSLDGQLIRIPIPELNTERREELCKVASKYSENARIAVRNVRRDGMDTLKKLEKNNDISQDDQKIYSNDIQKLTDATIKIIDETLQKKTGEILSV</sequence>
<evidence type="ECO:0000256" key="2">
    <source>
        <dbReference type="ARBA" id="ARBA00005912"/>
    </source>
</evidence>
<protein>
    <recommendedName>
        <fullName evidence="6">Ribosome-recycling factor</fullName>
        <shortName evidence="6">RRF</shortName>
    </recommendedName>
    <alternativeName>
        <fullName evidence="6">Ribosome-releasing factor</fullName>
    </alternativeName>
</protein>
<dbReference type="InterPro" id="IPR036191">
    <property type="entry name" value="RRF_sf"/>
</dbReference>
<dbReference type="Proteomes" id="UP000253570">
    <property type="component" value="Unassembled WGS sequence"/>
</dbReference>
<dbReference type="NCBIfam" id="TIGR00496">
    <property type="entry name" value="frr"/>
    <property type="match status" value="1"/>
</dbReference>
<dbReference type="Pfam" id="PF01765">
    <property type="entry name" value="RRF"/>
    <property type="match status" value="1"/>
</dbReference>
<comment type="function">
    <text evidence="5 6">Responsible for the release of ribosomes from messenger RNA at the termination of protein biosynthesis. May increase the efficiency of translation by recycling ribosomes from one round of translation to another.</text>
</comment>
<dbReference type="InterPro" id="IPR002661">
    <property type="entry name" value="Ribosome_recyc_fac"/>
</dbReference>
<dbReference type="Gene3D" id="3.30.1360.40">
    <property type="match status" value="1"/>
</dbReference>
<evidence type="ECO:0000256" key="1">
    <source>
        <dbReference type="ARBA" id="ARBA00004496"/>
    </source>
</evidence>
<dbReference type="PANTHER" id="PTHR20982:SF3">
    <property type="entry name" value="MITOCHONDRIAL RIBOSOME RECYCLING FACTOR PSEUDO 1"/>
    <property type="match status" value="1"/>
</dbReference>
<comment type="similarity">
    <text evidence="2 6">Belongs to the RRF family.</text>
</comment>
<gene>
    <name evidence="6" type="primary">frr</name>
    <name evidence="8" type="ORF">DBW71_06500</name>
</gene>
<dbReference type="FunFam" id="1.10.132.20:FF:000001">
    <property type="entry name" value="Ribosome-recycling factor"/>
    <property type="match status" value="1"/>
</dbReference>
<name>A0A368DIZ8_9PROT</name>
<dbReference type="SUPFAM" id="SSF55194">
    <property type="entry name" value="Ribosome recycling factor, RRF"/>
    <property type="match status" value="1"/>
</dbReference>
<feature type="domain" description="Ribosome recycling factor" evidence="7">
    <location>
        <begin position="21"/>
        <end position="184"/>
    </location>
</feature>
<evidence type="ECO:0000313" key="9">
    <source>
        <dbReference type="Proteomes" id="UP000253570"/>
    </source>
</evidence>
<dbReference type="GO" id="GO:0002184">
    <property type="term" value="P:cytoplasmic translational termination"/>
    <property type="evidence" value="ECO:0007669"/>
    <property type="project" value="TreeGrafter"/>
</dbReference>